<keyword evidence="1" id="KW-0812">Transmembrane</keyword>
<keyword evidence="3" id="KW-1185">Reference proteome</keyword>
<proteinExistence type="predicted"/>
<dbReference type="EMBL" id="JBFXLR010000016">
    <property type="protein sequence ID" value="KAL2852351.1"/>
    <property type="molecule type" value="Genomic_DNA"/>
</dbReference>
<dbReference type="Proteomes" id="UP001610444">
    <property type="component" value="Unassembled WGS sequence"/>
</dbReference>
<protein>
    <submittedName>
        <fullName evidence="2">Uncharacterized protein</fullName>
    </submittedName>
</protein>
<keyword evidence="1" id="KW-0472">Membrane</keyword>
<dbReference type="GeneID" id="98155045"/>
<dbReference type="RefSeq" id="XP_070900354.1">
    <property type="nucleotide sequence ID" value="XM_071039881.1"/>
</dbReference>
<name>A0ABR4KJA4_9EURO</name>
<gene>
    <name evidence="2" type="ORF">BJX68DRAFT_235378</name>
</gene>
<keyword evidence="1" id="KW-1133">Transmembrane helix</keyword>
<reference evidence="2 3" key="1">
    <citation type="submission" date="2024-07" db="EMBL/GenBank/DDBJ databases">
        <title>Section-level genome sequencing and comparative genomics of Aspergillus sections Usti and Cavernicolus.</title>
        <authorList>
            <consortium name="Lawrence Berkeley National Laboratory"/>
            <person name="Nybo J.L."/>
            <person name="Vesth T.C."/>
            <person name="Theobald S."/>
            <person name="Frisvad J.C."/>
            <person name="Larsen T.O."/>
            <person name="Kjaerboelling I."/>
            <person name="Rothschild-Mancinelli K."/>
            <person name="Lyhne E.K."/>
            <person name="Kogle M.E."/>
            <person name="Barry K."/>
            <person name="Clum A."/>
            <person name="Na H."/>
            <person name="Ledsgaard L."/>
            <person name="Lin J."/>
            <person name="Lipzen A."/>
            <person name="Kuo A."/>
            <person name="Riley R."/>
            <person name="Mondo S."/>
            <person name="LaButti K."/>
            <person name="Haridas S."/>
            <person name="Pangalinan J."/>
            <person name="Salamov A.A."/>
            <person name="Simmons B.A."/>
            <person name="Magnuson J.K."/>
            <person name="Chen J."/>
            <person name="Drula E."/>
            <person name="Henrissat B."/>
            <person name="Wiebenga A."/>
            <person name="Lubbers R.J."/>
            <person name="Gomes A.C."/>
            <person name="Macurrencykelacurrency M.R."/>
            <person name="Stajich J."/>
            <person name="Grigoriev I.V."/>
            <person name="Mortensen U.H."/>
            <person name="De vries R.P."/>
            <person name="Baker S.E."/>
            <person name="Andersen M.R."/>
        </authorList>
    </citation>
    <scope>NUCLEOTIDE SEQUENCE [LARGE SCALE GENOMIC DNA]</scope>
    <source>
        <strain evidence="2 3">CBS 756.74</strain>
    </source>
</reference>
<organism evidence="2 3">
    <name type="scientific">Aspergillus pseudodeflectus</name>
    <dbReference type="NCBI Taxonomy" id="176178"/>
    <lineage>
        <taxon>Eukaryota</taxon>
        <taxon>Fungi</taxon>
        <taxon>Dikarya</taxon>
        <taxon>Ascomycota</taxon>
        <taxon>Pezizomycotina</taxon>
        <taxon>Eurotiomycetes</taxon>
        <taxon>Eurotiomycetidae</taxon>
        <taxon>Eurotiales</taxon>
        <taxon>Aspergillaceae</taxon>
        <taxon>Aspergillus</taxon>
        <taxon>Aspergillus subgen. Nidulantes</taxon>
    </lineage>
</organism>
<evidence type="ECO:0000313" key="2">
    <source>
        <dbReference type="EMBL" id="KAL2852351.1"/>
    </source>
</evidence>
<comment type="caution">
    <text evidence="2">The sequence shown here is derived from an EMBL/GenBank/DDBJ whole genome shotgun (WGS) entry which is preliminary data.</text>
</comment>
<accession>A0ABR4KJA4</accession>
<evidence type="ECO:0000256" key="1">
    <source>
        <dbReference type="SAM" id="Phobius"/>
    </source>
</evidence>
<evidence type="ECO:0000313" key="3">
    <source>
        <dbReference type="Proteomes" id="UP001610444"/>
    </source>
</evidence>
<sequence>MARLPASEPWNYGINPRFVTGGILLLEELEYKMTTRPSGAFVLFDFFIFLATPLIGFPAEERT</sequence>
<feature type="transmembrane region" description="Helical" evidence="1">
    <location>
        <begin position="39"/>
        <end position="59"/>
    </location>
</feature>